<dbReference type="AlphaFoldDB" id="A0AAD1TZA6"/>
<evidence type="ECO:0000313" key="2">
    <source>
        <dbReference type="Proteomes" id="UP000789647"/>
    </source>
</evidence>
<proteinExistence type="predicted"/>
<gene>
    <name evidence="1" type="ORF">AI2935V1_3524</name>
</gene>
<organism evidence="1 2">
    <name type="scientific">Citrobacter freundii</name>
    <dbReference type="NCBI Taxonomy" id="546"/>
    <lineage>
        <taxon>Bacteria</taxon>
        <taxon>Pseudomonadati</taxon>
        <taxon>Pseudomonadota</taxon>
        <taxon>Gammaproteobacteria</taxon>
        <taxon>Enterobacterales</taxon>
        <taxon>Enterobacteriaceae</taxon>
        <taxon>Citrobacter</taxon>
        <taxon>Citrobacter freundii complex</taxon>
    </lineage>
</organism>
<protein>
    <submittedName>
        <fullName evidence="1">Uncharacterized protein</fullName>
    </submittedName>
</protein>
<dbReference type="EMBL" id="OW995941">
    <property type="protein sequence ID" value="CAH6604689.1"/>
    <property type="molecule type" value="Genomic_DNA"/>
</dbReference>
<evidence type="ECO:0000313" key="1">
    <source>
        <dbReference type="EMBL" id="CAH6604689.1"/>
    </source>
</evidence>
<sequence>MCFMVLSFLINLTSKWRVVLICLIDLKWGICNDLVLYRDV</sequence>
<reference evidence="1" key="1">
    <citation type="submission" date="2022-05" db="EMBL/GenBank/DDBJ databases">
        <authorList>
            <person name="Alioto T."/>
            <person name="Alioto T."/>
            <person name="Gomez Garrido J."/>
        </authorList>
    </citation>
    <scope>NUCLEOTIDE SEQUENCE</scope>
    <source>
        <strain evidence="1">112</strain>
    </source>
</reference>
<accession>A0AAD1TZA6</accession>
<dbReference type="Proteomes" id="UP000789647">
    <property type="component" value="Chromosome"/>
</dbReference>
<name>A0AAD1TZA6_CITFR</name>